<dbReference type="FunFam" id="3.30.70.270:FF:000020">
    <property type="entry name" value="Transposon Tf2-6 polyprotein-like Protein"/>
    <property type="match status" value="1"/>
</dbReference>
<dbReference type="InterPro" id="IPR043128">
    <property type="entry name" value="Rev_trsase/Diguanyl_cyclase"/>
</dbReference>
<reference evidence="1" key="1">
    <citation type="journal article" date="2013" name="Genome Biol.">
        <title>Reference genomes and transcriptomes of Nicotiana sylvestris and Nicotiana tomentosiformis.</title>
        <authorList>
            <person name="Sierro N."/>
            <person name="Battey J.N."/>
            <person name="Ouadi S."/>
            <person name="Bovet L."/>
            <person name="Goepfert S."/>
            <person name="Bakaher N."/>
            <person name="Peitsch M.C."/>
            <person name="Ivanov N.V."/>
        </authorList>
    </citation>
    <scope>NUCLEOTIDE SEQUENCE [LARGE SCALE GENOMIC DNA]</scope>
</reference>
<gene>
    <name evidence="2" type="primary">LOC104229042</name>
</gene>
<dbReference type="eggNOG" id="KOG0017">
    <property type="taxonomic scope" value="Eukaryota"/>
</dbReference>
<dbReference type="PANTHER" id="PTHR37984">
    <property type="entry name" value="PROTEIN CBG26694"/>
    <property type="match status" value="1"/>
</dbReference>
<keyword evidence="1" id="KW-1185">Reference proteome</keyword>
<dbReference type="Proteomes" id="UP000189701">
    <property type="component" value="Unplaced"/>
</dbReference>
<dbReference type="Gene3D" id="3.30.70.270">
    <property type="match status" value="1"/>
</dbReference>
<dbReference type="PANTHER" id="PTHR37984:SF5">
    <property type="entry name" value="PROTEIN NYNRIN-LIKE"/>
    <property type="match status" value="1"/>
</dbReference>
<dbReference type="RefSeq" id="XP_009779915.1">
    <property type="nucleotide sequence ID" value="XM_009781613.1"/>
</dbReference>
<dbReference type="AlphaFoldDB" id="A0A1U7X0C1"/>
<organism evidence="1 2">
    <name type="scientific">Nicotiana sylvestris</name>
    <name type="common">Wood tobacco</name>
    <name type="synonym">South American tobacco</name>
    <dbReference type="NCBI Taxonomy" id="4096"/>
    <lineage>
        <taxon>Eukaryota</taxon>
        <taxon>Viridiplantae</taxon>
        <taxon>Streptophyta</taxon>
        <taxon>Embryophyta</taxon>
        <taxon>Tracheophyta</taxon>
        <taxon>Spermatophyta</taxon>
        <taxon>Magnoliopsida</taxon>
        <taxon>eudicotyledons</taxon>
        <taxon>Gunneridae</taxon>
        <taxon>Pentapetalae</taxon>
        <taxon>asterids</taxon>
        <taxon>lamiids</taxon>
        <taxon>Solanales</taxon>
        <taxon>Solanaceae</taxon>
        <taxon>Nicotianoideae</taxon>
        <taxon>Nicotianeae</taxon>
        <taxon>Nicotiana</taxon>
    </lineage>
</organism>
<sequence length="217" mass="24308">MPTFQSVSSVLDSITFLDHVVSSKGIKVDPVKIRAVQNWPRPTLTTEIRSLLGLTSYYRWFIEGFSSISTLLTKLTQKGSFFRWSNECELSFQKLKTTLTTDPVLVLPTGKANVVADALSWKVESMGSLAYLPVVERPLAMDVKALANYLCYWSVSTPHQFDDPHMLVLKDTVQLSGAKEVMIGDDGVMKRFMGPVLTFRRVCLHQQLPVEYSDGAV</sequence>
<dbReference type="InterPro" id="IPR050951">
    <property type="entry name" value="Retrovirus_Pol_polyprotein"/>
</dbReference>
<dbReference type="STRING" id="4096.A0A1U7X0C1"/>
<dbReference type="SUPFAM" id="SSF56672">
    <property type="entry name" value="DNA/RNA polymerases"/>
    <property type="match status" value="1"/>
</dbReference>
<name>A0A1U7X0C1_NICSY</name>
<dbReference type="OrthoDB" id="1734625at2759"/>
<protein>
    <submittedName>
        <fullName evidence="2">Uncharacterized protein LOC104229042</fullName>
    </submittedName>
</protein>
<proteinExistence type="predicted"/>
<dbReference type="InterPro" id="IPR043502">
    <property type="entry name" value="DNA/RNA_pol_sf"/>
</dbReference>
<reference evidence="2" key="2">
    <citation type="submission" date="2025-08" db="UniProtKB">
        <authorList>
            <consortium name="RefSeq"/>
        </authorList>
    </citation>
    <scope>IDENTIFICATION</scope>
    <source>
        <tissue evidence="2">Leaf</tissue>
    </source>
</reference>
<accession>A0A1U7X0C1</accession>
<evidence type="ECO:0000313" key="2">
    <source>
        <dbReference type="RefSeq" id="XP_009779915.1"/>
    </source>
</evidence>
<evidence type="ECO:0000313" key="1">
    <source>
        <dbReference type="Proteomes" id="UP000189701"/>
    </source>
</evidence>